<keyword evidence="9" id="KW-1185">Reference proteome</keyword>
<evidence type="ECO:0000256" key="1">
    <source>
        <dbReference type="ARBA" id="ARBA00004123"/>
    </source>
</evidence>
<dbReference type="Gene3D" id="1.20.120.1880">
    <property type="entry name" value="Nucleoporin, helical C-terminal domain"/>
    <property type="match status" value="1"/>
</dbReference>
<dbReference type="Pfam" id="PF08801">
    <property type="entry name" value="Nucleoporin_N"/>
    <property type="match status" value="1"/>
</dbReference>
<keyword evidence="3" id="KW-0813">Transport</keyword>
<dbReference type="Gene3D" id="1.20.58.1780">
    <property type="match status" value="1"/>
</dbReference>
<dbReference type="GO" id="GO:0044611">
    <property type="term" value="C:nuclear pore inner ring"/>
    <property type="evidence" value="ECO:0007669"/>
    <property type="project" value="TreeGrafter"/>
</dbReference>
<evidence type="ECO:0000259" key="6">
    <source>
        <dbReference type="Pfam" id="PF03177"/>
    </source>
</evidence>
<dbReference type="GO" id="GO:0036228">
    <property type="term" value="P:protein localization to nuclear inner membrane"/>
    <property type="evidence" value="ECO:0007669"/>
    <property type="project" value="TreeGrafter"/>
</dbReference>
<dbReference type="Pfam" id="PF03177">
    <property type="entry name" value="Nucleoporin_C"/>
    <property type="match status" value="1"/>
</dbReference>
<proteinExistence type="inferred from homology"/>
<dbReference type="OrthoDB" id="338970at2759"/>
<dbReference type="Proteomes" id="UP000192578">
    <property type="component" value="Unassembled WGS sequence"/>
</dbReference>
<feature type="compositionally biased region" description="Polar residues" evidence="5">
    <location>
        <begin position="1"/>
        <end position="11"/>
    </location>
</feature>
<dbReference type="GO" id="GO:0000972">
    <property type="term" value="P:transcription-dependent tethering of RNA polymerase II gene DNA at nuclear periphery"/>
    <property type="evidence" value="ECO:0007669"/>
    <property type="project" value="TreeGrafter"/>
</dbReference>
<evidence type="ECO:0000256" key="2">
    <source>
        <dbReference type="ARBA" id="ARBA00007373"/>
    </source>
</evidence>
<evidence type="ECO:0000259" key="7">
    <source>
        <dbReference type="Pfam" id="PF08801"/>
    </source>
</evidence>
<evidence type="ECO:0000256" key="4">
    <source>
        <dbReference type="ARBA" id="ARBA00023242"/>
    </source>
</evidence>
<organism evidence="8 9">
    <name type="scientific">Hypsibius exemplaris</name>
    <name type="common">Freshwater tardigrade</name>
    <dbReference type="NCBI Taxonomy" id="2072580"/>
    <lineage>
        <taxon>Eukaryota</taxon>
        <taxon>Metazoa</taxon>
        <taxon>Ecdysozoa</taxon>
        <taxon>Tardigrada</taxon>
        <taxon>Eutardigrada</taxon>
        <taxon>Parachela</taxon>
        <taxon>Hypsibioidea</taxon>
        <taxon>Hypsibiidae</taxon>
        <taxon>Hypsibius</taxon>
    </lineage>
</organism>
<accession>A0A1W0X0F7</accession>
<dbReference type="InterPro" id="IPR014908">
    <property type="entry name" value="Nucleoporin_Nup133/Nup155_N"/>
</dbReference>
<dbReference type="GO" id="GO:0006405">
    <property type="term" value="P:RNA export from nucleus"/>
    <property type="evidence" value="ECO:0007669"/>
    <property type="project" value="TreeGrafter"/>
</dbReference>
<evidence type="ECO:0000256" key="5">
    <source>
        <dbReference type="SAM" id="MobiDB-lite"/>
    </source>
</evidence>
<reference evidence="9" key="1">
    <citation type="submission" date="2017-01" db="EMBL/GenBank/DDBJ databases">
        <title>Comparative genomics of anhydrobiosis in the tardigrade Hypsibius dujardini.</title>
        <authorList>
            <person name="Yoshida Y."/>
            <person name="Koutsovoulos G."/>
            <person name="Laetsch D."/>
            <person name="Stevens L."/>
            <person name="Kumar S."/>
            <person name="Horikawa D."/>
            <person name="Ishino K."/>
            <person name="Komine S."/>
            <person name="Tomita M."/>
            <person name="Blaxter M."/>
            <person name="Arakawa K."/>
        </authorList>
    </citation>
    <scope>NUCLEOTIDE SEQUENCE [LARGE SCALE GENOMIC DNA]</scope>
    <source>
        <strain evidence="9">Z151</strain>
    </source>
</reference>
<feature type="domain" description="Nucleoporin Nup133/Nup155-like N-terminal" evidence="7">
    <location>
        <begin position="223"/>
        <end position="577"/>
    </location>
</feature>
<evidence type="ECO:0000313" key="9">
    <source>
        <dbReference type="Proteomes" id="UP000192578"/>
    </source>
</evidence>
<protein>
    <submittedName>
        <fullName evidence="8">Nuclear pore complex protein Nup155</fullName>
    </submittedName>
</protein>
<gene>
    <name evidence="8" type="ORF">BV898_05031</name>
</gene>
<name>A0A1W0X0F7_HYPEX</name>
<dbReference type="PANTHER" id="PTHR10350">
    <property type="entry name" value="NUCLEAR PORE COMPLEX PROTEIN NUP155"/>
    <property type="match status" value="1"/>
</dbReference>
<dbReference type="GO" id="GO:0006606">
    <property type="term" value="P:protein import into nucleus"/>
    <property type="evidence" value="ECO:0007669"/>
    <property type="project" value="TreeGrafter"/>
</dbReference>
<dbReference type="GO" id="GO:0017056">
    <property type="term" value="F:structural constituent of nuclear pore"/>
    <property type="evidence" value="ECO:0007669"/>
    <property type="project" value="InterPro"/>
</dbReference>
<dbReference type="PANTHER" id="PTHR10350:SF6">
    <property type="entry name" value="NUCLEAR PORE COMPLEX PROTEIN NUP155"/>
    <property type="match status" value="1"/>
</dbReference>
<comment type="caution">
    <text evidence="8">The sequence shown here is derived from an EMBL/GenBank/DDBJ whole genome shotgun (WGS) entry which is preliminary data.</text>
</comment>
<feature type="region of interest" description="Disordered" evidence="5">
    <location>
        <begin position="1"/>
        <end position="33"/>
    </location>
</feature>
<dbReference type="EMBL" id="MTYJ01000026">
    <property type="protein sequence ID" value="OQV20956.1"/>
    <property type="molecule type" value="Genomic_DNA"/>
</dbReference>
<dbReference type="InterPro" id="IPR042538">
    <property type="entry name" value="Nucleoporin_Nup155_C_3"/>
</dbReference>
<dbReference type="InterPro" id="IPR004870">
    <property type="entry name" value="Nucleoporin_Nup155"/>
</dbReference>
<keyword evidence="4" id="KW-0539">Nucleus</keyword>
<evidence type="ECO:0000313" key="8">
    <source>
        <dbReference type="EMBL" id="OQV20956.1"/>
    </source>
</evidence>
<dbReference type="InterPro" id="IPR042537">
    <property type="entry name" value="Nucleoporin_Nup155_C_2"/>
</dbReference>
<comment type="subcellular location">
    <subcellularLocation>
        <location evidence="1">Nucleus</location>
    </subcellularLocation>
</comment>
<dbReference type="Gene3D" id="1.25.40.440">
    <property type="entry name" value="Nucleoporin, helical domain, central subdomain"/>
    <property type="match status" value="1"/>
</dbReference>
<sequence>MFAWNPTSYSTPLEKPMRHKTTGQTHVSDLSGIIGSPNFERDLNYTAISSPRAQSSMLLQPESRSGAFERPNNAGFPVNSRERVMSAVRLPEQSALSAPVVSGTSFSSLLTPKLQDDHHDSVFHTAVDLNATGLPSFSSNEKVDLEHANCYLQECIVKDLAESDIADQMIGTNAGVPQSPSASGAHPDDYTPDDVGHFRITRELPISEAIARALADNQSGYRAMGCFPELSMVYAFIETKLYVWPWDNCKLITTVEYPEFITAVGLLPTWSAGFLYLAAPFVIVVATLTEVLFTKVLAVGSNYDIDTSEYAMRTSTNDLRYNKIQTTREGRVFLGGMEGHVSELQNIKQTMFTKWLWFGPRLANCTLAVYERIASSLPGFHLLFRKEPVVQMVVDDARKILYTLRKDNNVDLYDLGVDGTAGTRHIHLSFQNIVSQAMPLLRNVDRLQIKQIVSVHPVDVWESNRYPFFLLSSAGLRLYFSLSPRGVRNDRPREFVLGHIRFPPGHNPSAPIPQVTAHLNVTDSFYVDGTIMMVTPSVDLDEQDEIISASNDLYIYEQKYRESVSVTSLPNRVEAIALVQQYPQESLVFKARSLALNQLMTSRRLLVVVTMKKCFLLEKAYPVDIMEKVLRSHSPMSNQVREFIEWLPPFQGCFLALHLACITTSGEICRMATRVLRVYGGEPTIESVRTVSPQRPSSSPRSNVKYSAKHDAFYYLFGRIVAPLWDIHPFVFGAEYKGAIAWISGIPAVDIAPFIEQLSLVKRYLEANWNDLFYPGRTMGRPGLPAEDAVLAVTATKAEMASIKSLASLMENSMQLLRLWDYLIKEGLTQVLDYVMKVFTKETLVALTFSDLLVDATGKMVVDSVIKAIHQRYVDEGTDTESVLRVSSYLQELCPKLFDNDDAVTMKVLTMIDKAKQNGDAAGSSAMLEHALNLIRPNATIFGLREILDRLTEKGFYEAAVELCGLAALQSDPQNYAVRFAIDRETPNDLVGRTAVEQRYRYYEMITKSLSDLESLASSRGVATQPASSVNLVMKPSDARMKLEAVLDWIYTHSSDVLLHFHVFEWSFTVCDRYATASNSPYLKDYLLRKLASLGPSDVDAYVRFLKLLAECAERLSDKWTAAQALSRLALHEVAQIAITERVEYLSRCELLCQTLKLHNGNGELSEFVSNVRIHFTLANVQKDIYTYVEEKSLGVVATPDTLARLTFDLLDAMKLFTLTTEINAPQWTLVILSVCGEPPNTKVIVSQWGKFLANVLDYAGKKNLRRDARVSLITTEITKIRSHLSPADQYCALDSMVEGFEARYVTVDSLARNDPAFPLDCIVNGLGVEIFAVVDVYRRLFEKYTADPTLAPHLLRVHMALVNTLLEDNSGGRQKLPKERRRLLLSSYARTLDGYLRTAMRQQLADDDILAELQQTSQRLAGLTASGRL</sequence>
<dbReference type="InterPro" id="IPR042533">
    <property type="entry name" value="Nucleoporin_Nup155_C_1"/>
</dbReference>
<comment type="similarity">
    <text evidence="2">Belongs to the non-repetitive/WGA-negative nucleoporin family.</text>
</comment>
<feature type="domain" description="Nucleoporin Nup133/Nup155-like C-terminal" evidence="6">
    <location>
        <begin position="707"/>
        <end position="1398"/>
    </location>
</feature>
<dbReference type="Gene3D" id="1.25.40.450">
    <property type="entry name" value="Nucleoporin, helical domain, N-terminal subdomain"/>
    <property type="match status" value="1"/>
</dbReference>
<dbReference type="InterPro" id="IPR007187">
    <property type="entry name" value="Nucleoporin_Nup133/Nup155_C"/>
</dbReference>
<evidence type="ECO:0000256" key="3">
    <source>
        <dbReference type="ARBA" id="ARBA00022448"/>
    </source>
</evidence>